<reference evidence="3" key="2">
    <citation type="submission" date="2015-03" db="EMBL/GenBank/DDBJ databases">
        <authorList>
            <person name="Chow C.-E.T."/>
            <person name="Winget D.M."/>
            <person name="White R.A.III."/>
            <person name="Hallam S.J."/>
            <person name="Suttle C.A."/>
        </authorList>
    </citation>
    <scope>NUCLEOTIDE SEQUENCE</scope>
    <source>
        <strain evidence="3">Anoxic3_4</strain>
    </source>
</reference>
<feature type="coiled-coil region" evidence="1">
    <location>
        <begin position="119"/>
        <end position="146"/>
    </location>
</feature>
<evidence type="ECO:0000313" key="3">
    <source>
        <dbReference type="EMBL" id="AKH46099.1"/>
    </source>
</evidence>
<organism evidence="3">
    <name type="scientific">uncultured marine virus</name>
    <dbReference type="NCBI Taxonomy" id="186617"/>
    <lineage>
        <taxon>Viruses</taxon>
        <taxon>environmental samples</taxon>
    </lineage>
</organism>
<evidence type="ECO:0000256" key="2">
    <source>
        <dbReference type="SAM" id="MobiDB-lite"/>
    </source>
</evidence>
<name>A0A0F7L0N0_9VIRU</name>
<feature type="region of interest" description="Disordered" evidence="2">
    <location>
        <begin position="1"/>
        <end position="73"/>
    </location>
</feature>
<protein>
    <submittedName>
        <fullName evidence="3">Uncharacterized protein</fullName>
    </submittedName>
</protein>
<accession>A0A0F7L0N0</accession>
<evidence type="ECO:0000256" key="1">
    <source>
        <dbReference type="SAM" id="Coils"/>
    </source>
</evidence>
<proteinExistence type="predicted"/>
<feature type="compositionally biased region" description="Polar residues" evidence="2">
    <location>
        <begin position="1"/>
        <end position="10"/>
    </location>
</feature>
<sequence length="266" mass="29520">MSDTDTTASLEEQIEEMLETDDADADSVVDSDASSDEGEETLDESEEDTTETESEPDPPDEEEKAVDFSFRDTPTSIEKLVQNLKSLPDDKRQERISRLTRKAEIEAVREAFPEKSETAAVTRKELEEIQEKLQALSNATESEKLKQALEIADKLKATEGLTDSRLKSLMLQEKFGDAAKDITKDKAFIVAYEKFPTLSVEERLEYACSLSPVARKVATAGDVEKQARLLATKTVKKGKKSEKSQIGASDVSSLDDFQKLVESRLG</sequence>
<dbReference type="EMBL" id="KR029579">
    <property type="protein sequence ID" value="AKH46099.1"/>
    <property type="molecule type" value="Genomic_DNA"/>
</dbReference>
<feature type="compositionally biased region" description="Acidic residues" evidence="2">
    <location>
        <begin position="12"/>
        <end position="64"/>
    </location>
</feature>
<keyword evidence="1" id="KW-0175">Coiled coil</keyword>
<reference evidence="3" key="1">
    <citation type="journal article" date="2015" name="Front. Microbiol.">
        <title>Combining genomic sequencing methods to explore viral diversity and reveal potential virus-host interactions.</title>
        <authorList>
            <person name="Chow C.E."/>
            <person name="Winget D.M."/>
            <person name="White R.A.III."/>
            <person name="Hallam S.J."/>
            <person name="Suttle C.A."/>
        </authorList>
    </citation>
    <scope>NUCLEOTIDE SEQUENCE</scope>
    <source>
        <strain evidence="3">Anoxic3_4</strain>
    </source>
</reference>